<reference evidence="2" key="1">
    <citation type="submission" date="2022-10" db="EMBL/GenBank/DDBJ databases">
        <title>Tapping the CABI collections for fungal endophytes: first genome assemblies for Collariella, Neodidymelliopsis, Ascochyta clinopodiicola, Didymella pomorum, Didymosphaeria variabile, Neocosmospora piperis and Neocucurbitaria cava.</title>
        <authorList>
            <person name="Hill R."/>
        </authorList>
    </citation>
    <scope>NUCLEOTIDE SEQUENCE</scope>
    <source>
        <strain evidence="2">IMI 360193</strain>
    </source>
</reference>
<evidence type="ECO:0000256" key="1">
    <source>
        <dbReference type="SAM" id="MobiDB-lite"/>
    </source>
</evidence>
<dbReference type="Proteomes" id="UP001140562">
    <property type="component" value="Unassembled WGS sequence"/>
</dbReference>
<name>A0A9W8X6S0_9PLEO</name>
<evidence type="ECO:0000313" key="2">
    <source>
        <dbReference type="EMBL" id="KAJ4342649.1"/>
    </source>
</evidence>
<gene>
    <name evidence="2" type="ORF">N0V87_000858</name>
</gene>
<comment type="caution">
    <text evidence="2">The sequence shown here is derived from an EMBL/GenBank/DDBJ whole genome shotgun (WGS) entry which is preliminary data.</text>
</comment>
<proteinExistence type="predicted"/>
<dbReference type="PANTHER" id="PTHR38113">
    <property type="match status" value="1"/>
</dbReference>
<protein>
    <submittedName>
        <fullName evidence="2">Uncharacterized protein</fullName>
    </submittedName>
</protein>
<evidence type="ECO:0000313" key="3">
    <source>
        <dbReference type="Proteomes" id="UP001140562"/>
    </source>
</evidence>
<sequence length="331" mass="37960">MAIEKSRAAVKKKKPYKIVLEAVTQEKKKLHSILTYAANAPKGFGFVPAGHPEITEWCKEQCRQRNLDVHVVSAKPKNKTHADPEKLSHHVHRIGHHFPLEIIQLACSKFGYKYSEEGGLKKTTAADRENWIQQQVESYSTRQALHGRPMAKEGSKDHITGAVREMFPKIPEEDLSAIVNHAFEEMLKTGSWMEARQKVEHVSLAKLKEWRDETGEQSNEIEDTFREVIVLDDEDETSGGETPDEREQSMEIVSNRVFAQDIQFERYPQYPPASDHERRRGHGRTIFVQQYPPPSTTHRPQAPQHHAQGMRSSHAYEEPFYAAHSRTANDQ</sequence>
<keyword evidence="3" id="KW-1185">Reference proteome</keyword>
<dbReference type="PANTHER" id="PTHR38113:SF1">
    <property type="entry name" value="DUF2293 DOMAIN-CONTAINING PROTEIN"/>
    <property type="match status" value="1"/>
</dbReference>
<organism evidence="2 3">
    <name type="scientific">Didymella glomerata</name>
    <dbReference type="NCBI Taxonomy" id="749621"/>
    <lineage>
        <taxon>Eukaryota</taxon>
        <taxon>Fungi</taxon>
        <taxon>Dikarya</taxon>
        <taxon>Ascomycota</taxon>
        <taxon>Pezizomycotina</taxon>
        <taxon>Dothideomycetes</taxon>
        <taxon>Pleosporomycetidae</taxon>
        <taxon>Pleosporales</taxon>
        <taxon>Pleosporineae</taxon>
        <taxon>Didymellaceae</taxon>
        <taxon>Didymella</taxon>
    </lineage>
</organism>
<accession>A0A9W8X6S0</accession>
<dbReference type="OrthoDB" id="5288828at2759"/>
<dbReference type="EMBL" id="JAPEUV010000005">
    <property type="protein sequence ID" value="KAJ4342649.1"/>
    <property type="molecule type" value="Genomic_DNA"/>
</dbReference>
<feature type="region of interest" description="Disordered" evidence="1">
    <location>
        <begin position="288"/>
        <end position="331"/>
    </location>
</feature>
<dbReference type="AlphaFoldDB" id="A0A9W8X6S0"/>